<organism evidence="1 2">
    <name type="scientific">Vibrio renipiscarius</name>
    <dbReference type="NCBI Taxonomy" id="1461322"/>
    <lineage>
        <taxon>Bacteria</taxon>
        <taxon>Pseudomonadati</taxon>
        <taxon>Pseudomonadota</taxon>
        <taxon>Gammaproteobacteria</taxon>
        <taxon>Vibrionales</taxon>
        <taxon>Vibrionaceae</taxon>
        <taxon>Vibrio</taxon>
    </lineage>
</organism>
<dbReference type="AlphaFoldDB" id="A0A0C2NNV9"/>
<dbReference type="STRING" id="1461322.OJ16_12030"/>
<keyword evidence="2" id="KW-1185">Reference proteome</keyword>
<comment type="caution">
    <text evidence="1">The sequence shown here is derived from an EMBL/GenBank/DDBJ whole genome shotgun (WGS) entry which is preliminary data.</text>
</comment>
<protein>
    <submittedName>
        <fullName evidence="1">MSHA biogenesis protein MshF</fullName>
    </submittedName>
</protein>
<dbReference type="EMBL" id="JTKH01000021">
    <property type="protein sequence ID" value="KII77574.1"/>
    <property type="molecule type" value="Genomic_DNA"/>
</dbReference>
<dbReference type="OrthoDB" id="5918883at2"/>
<proteinExistence type="predicted"/>
<accession>A0A0C2NNV9</accession>
<sequence>MPLKASLWLNLERSRMAVWFLVLLMLLTAFGVAWKKVDQEASNAALLIASKRILERTNYYKQEWLLADKPRTLTIDGRDLYFSASGWVLPQNSLGKFDCHYWLDVFYEEARVLDAYPNKIINNSTESYFQCHYFYGGKAGVEVELKRNKFDVSVIFSS</sequence>
<dbReference type="RefSeq" id="WP_040990973.1">
    <property type="nucleotide sequence ID" value="NZ_JTKH01000021.1"/>
</dbReference>
<accession>A0A0C2JHX7</accession>
<reference evidence="1 2" key="1">
    <citation type="submission" date="2014-11" db="EMBL/GenBank/DDBJ databases">
        <title>Draft Genome Sequence of Vibrio piscirenalis strains CECT 8603T and CECT 8604, two marine Gammaproteobacterium isolated from cultured gilthead sea bream (Sparus aurata).</title>
        <authorList>
            <person name="Arahal D.R."/>
            <person name="Rodrigo-Torres L."/>
            <person name="Lucena T."/>
            <person name="Pujalte M.J."/>
        </authorList>
    </citation>
    <scope>NUCLEOTIDE SEQUENCE [LARGE SCALE GENOMIC DNA]</scope>
    <source>
        <strain evidence="1 2">DCR 1-4-2</strain>
    </source>
</reference>
<dbReference type="Proteomes" id="UP000031672">
    <property type="component" value="Unassembled WGS sequence"/>
</dbReference>
<evidence type="ECO:0000313" key="2">
    <source>
        <dbReference type="Proteomes" id="UP000031672"/>
    </source>
</evidence>
<evidence type="ECO:0000313" key="1">
    <source>
        <dbReference type="EMBL" id="KII77574.1"/>
    </source>
</evidence>
<name>A0A0C2NNV9_9VIBR</name>
<gene>
    <name evidence="1" type="ORF">OJ16_12030</name>
</gene>